<evidence type="ECO:0000256" key="1">
    <source>
        <dbReference type="SAM" id="Coils"/>
    </source>
</evidence>
<dbReference type="InterPro" id="IPR004401">
    <property type="entry name" value="YbaB/EbfC"/>
</dbReference>
<name>A0A895XFD4_9ACTN</name>
<feature type="region of interest" description="Disordered" evidence="2">
    <location>
        <begin position="92"/>
        <end position="120"/>
    </location>
</feature>
<proteinExistence type="predicted"/>
<organism evidence="3 4">
    <name type="scientific">Natronoglycomyces albus</name>
    <dbReference type="NCBI Taxonomy" id="2811108"/>
    <lineage>
        <taxon>Bacteria</taxon>
        <taxon>Bacillati</taxon>
        <taxon>Actinomycetota</taxon>
        <taxon>Actinomycetes</taxon>
        <taxon>Glycomycetales</taxon>
        <taxon>Glycomycetaceae</taxon>
        <taxon>Natronoglycomyces</taxon>
    </lineage>
</organism>
<dbReference type="AlphaFoldDB" id="A0A895XFD4"/>
<reference evidence="3" key="1">
    <citation type="submission" date="2021-02" db="EMBL/GenBank/DDBJ databases">
        <title>Natronoglycomyces albus gen. nov., sp. nov, a haloalkaliphilic actinobacterium from a soda solonchak soil.</title>
        <authorList>
            <person name="Sorokin D.Y."/>
            <person name="Khijniak T.V."/>
            <person name="Zakharycheva A.P."/>
            <person name="Boueva O.V."/>
            <person name="Ariskina E.V."/>
            <person name="Hahnke R.L."/>
            <person name="Bunk B."/>
            <person name="Sproer C."/>
            <person name="Schumann P."/>
            <person name="Evtushenko L.I."/>
            <person name="Kublanov I.V."/>
        </authorList>
    </citation>
    <scope>NUCLEOTIDE SEQUENCE</scope>
    <source>
        <strain evidence="3">DSM 106290</strain>
    </source>
</reference>
<feature type="coiled-coil region" evidence="1">
    <location>
        <begin position="3"/>
        <end position="30"/>
    </location>
</feature>
<gene>
    <name evidence="3" type="ORF">JQS30_09390</name>
</gene>
<dbReference type="EMBL" id="CP070496">
    <property type="protein sequence ID" value="QSB04034.1"/>
    <property type="molecule type" value="Genomic_DNA"/>
</dbReference>
<protein>
    <submittedName>
        <fullName evidence="3">YbaB/EbfC family nucleoid-associated protein</fullName>
    </submittedName>
</protein>
<keyword evidence="1" id="KW-0175">Coiled coil</keyword>
<dbReference type="Gene3D" id="3.30.1310.10">
    <property type="entry name" value="Nucleoid-associated protein YbaB-like domain"/>
    <property type="match status" value="1"/>
</dbReference>
<dbReference type="Pfam" id="PF02575">
    <property type="entry name" value="YbaB_DNA_bd"/>
    <property type="match status" value="1"/>
</dbReference>
<sequence length="120" mass="13130">MDEQDFQAKADRLKRMVEEAELEVTSENKEVSVLMGPAGSIKELELSHRALRLSGSELGTMIVETLARGRQEIDADLNAKISATLGETFGGTGEQDFFSGGLPDLKDVIGEDENTEEEKK</sequence>
<dbReference type="Proteomes" id="UP000662939">
    <property type="component" value="Chromosome"/>
</dbReference>
<evidence type="ECO:0000313" key="3">
    <source>
        <dbReference type="EMBL" id="QSB04034.1"/>
    </source>
</evidence>
<dbReference type="KEGG" id="nav:JQS30_09390"/>
<evidence type="ECO:0000313" key="4">
    <source>
        <dbReference type="Proteomes" id="UP000662939"/>
    </source>
</evidence>
<dbReference type="GO" id="GO:0003677">
    <property type="term" value="F:DNA binding"/>
    <property type="evidence" value="ECO:0007669"/>
    <property type="project" value="InterPro"/>
</dbReference>
<dbReference type="SUPFAM" id="SSF82607">
    <property type="entry name" value="YbaB-like"/>
    <property type="match status" value="1"/>
</dbReference>
<dbReference type="InterPro" id="IPR036894">
    <property type="entry name" value="YbaB-like_sf"/>
</dbReference>
<dbReference type="RefSeq" id="WP_213170033.1">
    <property type="nucleotide sequence ID" value="NZ_CP070496.1"/>
</dbReference>
<keyword evidence="4" id="KW-1185">Reference proteome</keyword>
<accession>A0A895XFD4</accession>
<feature type="compositionally biased region" description="Acidic residues" evidence="2">
    <location>
        <begin position="110"/>
        <end position="120"/>
    </location>
</feature>
<evidence type="ECO:0000256" key="2">
    <source>
        <dbReference type="SAM" id="MobiDB-lite"/>
    </source>
</evidence>